<dbReference type="GO" id="GO:0016740">
    <property type="term" value="F:transferase activity"/>
    <property type="evidence" value="ECO:0007669"/>
    <property type="project" value="UniProtKB-KW"/>
</dbReference>
<dbReference type="InterPro" id="IPR001173">
    <property type="entry name" value="Glyco_trans_2-like"/>
</dbReference>
<dbReference type="InterPro" id="IPR029044">
    <property type="entry name" value="Nucleotide-diphossugar_trans"/>
</dbReference>
<dbReference type="PANTHER" id="PTHR43685">
    <property type="entry name" value="GLYCOSYLTRANSFERASE"/>
    <property type="match status" value="1"/>
</dbReference>
<reference evidence="2 3" key="1">
    <citation type="journal article" date="2013" name="Front. Microbiol.">
        <title>Comparative genomic analyses of the cyanobacterium, Lyngbya aestuarii BL J, a powerful hydrogen producer.</title>
        <authorList>
            <person name="Kothari A."/>
            <person name="Vaughn M."/>
            <person name="Garcia-Pichel F."/>
        </authorList>
    </citation>
    <scope>NUCLEOTIDE SEQUENCE [LARGE SCALE GENOMIC DNA]</scope>
    <source>
        <strain evidence="2 3">BL J</strain>
    </source>
</reference>
<comment type="caution">
    <text evidence="2">The sequence shown here is derived from an EMBL/GenBank/DDBJ whole genome shotgun (WGS) entry which is preliminary data.</text>
</comment>
<sequence length="305" mass="34840">MLEALKYQTLPIEQWELLLVDNASHQLLSSEIDLSWHPNARHIREEKLGLTAARLRGFQEAVAEIFVFADDDNVLAPDYLKNVVNICVNYPKLGAWGGKTIPEYEIKPESWISEIDGLLGLRDFGDDLKVCYWEETSIQSFNLAKQLKQYPDCSPIGAGLILRREAAEFYVQQVTGSSTRLAFGRTGKQLISGEDNDIVLTVLEGGWGVGYFPQLQLTHLIPSSRLSKNYLAKLNRAMSRSWIQVLDTHKIRPWLKIPRWTVLPRKIKAFFRYKPWKYPASYIRWQGACGTFEGLGELTNHKSVN</sequence>
<organism evidence="2 3">
    <name type="scientific">Lyngbya aestuarii BL J</name>
    <dbReference type="NCBI Taxonomy" id="1348334"/>
    <lineage>
        <taxon>Bacteria</taxon>
        <taxon>Bacillati</taxon>
        <taxon>Cyanobacteriota</taxon>
        <taxon>Cyanophyceae</taxon>
        <taxon>Oscillatoriophycideae</taxon>
        <taxon>Oscillatoriales</taxon>
        <taxon>Microcoleaceae</taxon>
        <taxon>Lyngbya</taxon>
    </lineage>
</organism>
<keyword evidence="2" id="KW-0808">Transferase</keyword>
<dbReference type="CDD" id="cd00761">
    <property type="entry name" value="Glyco_tranf_GTA_type"/>
    <property type="match status" value="1"/>
</dbReference>
<keyword evidence="3" id="KW-1185">Reference proteome</keyword>
<dbReference type="InterPro" id="IPR050834">
    <property type="entry name" value="Glycosyltransf_2"/>
</dbReference>
<protein>
    <submittedName>
        <fullName evidence="2">Glycosyl transferase 2 family protein</fullName>
    </submittedName>
</protein>
<gene>
    <name evidence="2" type="ORF">M595_1852</name>
</gene>
<dbReference type="Gene3D" id="3.90.550.10">
    <property type="entry name" value="Spore Coat Polysaccharide Biosynthesis Protein SpsA, Chain A"/>
    <property type="match status" value="1"/>
</dbReference>
<dbReference type="Proteomes" id="UP000017127">
    <property type="component" value="Unassembled WGS sequence"/>
</dbReference>
<evidence type="ECO:0000313" key="3">
    <source>
        <dbReference type="Proteomes" id="UP000017127"/>
    </source>
</evidence>
<dbReference type="SUPFAM" id="SSF53448">
    <property type="entry name" value="Nucleotide-diphospho-sugar transferases"/>
    <property type="match status" value="1"/>
</dbReference>
<dbReference type="Pfam" id="PF00535">
    <property type="entry name" value="Glycos_transf_2"/>
    <property type="match status" value="1"/>
</dbReference>
<proteinExistence type="predicted"/>
<evidence type="ECO:0000313" key="2">
    <source>
        <dbReference type="EMBL" id="ERT08186.1"/>
    </source>
</evidence>
<evidence type="ECO:0000259" key="1">
    <source>
        <dbReference type="Pfam" id="PF00535"/>
    </source>
</evidence>
<accession>U7QP55</accession>
<feature type="domain" description="Glycosyltransferase 2-like" evidence="1">
    <location>
        <begin position="2"/>
        <end position="166"/>
    </location>
</feature>
<dbReference type="AlphaFoldDB" id="U7QP55"/>
<dbReference type="PANTHER" id="PTHR43685:SF2">
    <property type="entry name" value="GLYCOSYLTRANSFERASE 2-LIKE DOMAIN-CONTAINING PROTEIN"/>
    <property type="match status" value="1"/>
</dbReference>
<name>U7QP55_9CYAN</name>
<dbReference type="EMBL" id="AUZM01000013">
    <property type="protein sequence ID" value="ERT08186.1"/>
    <property type="molecule type" value="Genomic_DNA"/>
</dbReference>